<dbReference type="Pfam" id="PF05721">
    <property type="entry name" value="PhyH"/>
    <property type="match status" value="1"/>
</dbReference>
<dbReference type="Proteomes" id="UP000001568">
    <property type="component" value="Chromosome 6"/>
</dbReference>
<dbReference type="eggNOG" id="ENOG502S7NK">
    <property type="taxonomic scope" value="Eukaryota"/>
</dbReference>
<proteinExistence type="predicted"/>
<dbReference type="OMA" id="RLFNDQY"/>
<accession>A4RZ33</accession>
<gene>
    <name evidence="2" type="ORF">OSTLU_32238</name>
</gene>
<dbReference type="InterPro" id="IPR008775">
    <property type="entry name" value="Phytyl_CoA_dOase-like"/>
</dbReference>
<dbReference type="KEGG" id="olu:OSTLU_32238"/>
<dbReference type="SUPFAM" id="SSF51197">
    <property type="entry name" value="Clavaminate synthase-like"/>
    <property type="match status" value="1"/>
</dbReference>
<dbReference type="OrthoDB" id="565629at2759"/>
<evidence type="ECO:0008006" key="4">
    <source>
        <dbReference type="Google" id="ProtNLM"/>
    </source>
</evidence>
<evidence type="ECO:0000256" key="1">
    <source>
        <dbReference type="ARBA" id="ARBA00001962"/>
    </source>
</evidence>
<comment type="cofactor">
    <cofactor evidence="1">
        <name>Fe cation</name>
        <dbReference type="ChEBI" id="CHEBI:24875"/>
    </cofactor>
</comment>
<dbReference type="PANTHER" id="PTHR20883">
    <property type="entry name" value="PHYTANOYL-COA DIOXYGENASE DOMAIN CONTAINING 1"/>
    <property type="match status" value="1"/>
</dbReference>
<sequence length="277" mass="30413">MVTDEVLRELCERFKTNGYVVVEDYLDDYVVRACLNEFETVLRARVGNEGDEDARFGRLEALGCVAQVNAPREADAYDANVNHRARGRSSVCDAIVSETLTRKGAIGSIAIALLGHDDTRLFNDQYVAKPPARADSALRASCFEWHRDSQWCDDGEDGSNVPYLSCWVALDDVSEENGTLRMLPYPPAASEATHRERASAYPPMSDLPSPMSGDACEDCGRLLTIRAGSVVFFSDVVFHCSGPNLSESIRRAWMPQFSAGPIVRADGSPVSLVARIE</sequence>
<dbReference type="HOGENOM" id="CLU_062342_0_0_1"/>
<reference evidence="2 3" key="1">
    <citation type="journal article" date="2007" name="Proc. Natl. Acad. Sci. U.S.A.">
        <title>The tiny eukaryote Ostreococcus provides genomic insights into the paradox of plankton speciation.</title>
        <authorList>
            <person name="Palenik B."/>
            <person name="Grimwood J."/>
            <person name="Aerts A."/>
            <person name="Rouze P."/>
            <person name="Salamov A."/>
            <person name="Putnam N."/>
            <person name="Dupont C."/>
            <person name="Jorgensen R."/>
            <person name="Derelle E."/>
            <person name="Rombauts S."/>
            <person name="Zhou K."/>
            <person name="Otillar R."/>
            <person name="Merchant S.S."/>
            <person name="Podell S."/>
            <person name="Gaasterland T."/>
            <person name="Napoli C."/>
            <person name="Gendler K."/>
            <person name="Manuell A."/>
            <person name="Tai V."/>
            <person name="Vallon O."/>
            <person name="Piganeau G."/>
            <person name="Jancek S."/>
            <person name="Heijde M."/>
            <person name="Jabbari K."/>
            <person name="Bowler C."/>
            <person name="Lohr M."/>
            <person name="Robbens S."/>
            <person name="Werner G."/>
            <person name="Dubchak I."/>
            <person name="Pazour G.J."/>
            <person name="Ren Q."/>
            <person name="Paulsen I."/>
            <person name="Delwiche C."/>
            <person name="Schmutz J."/>
            <person name="Rokhsar D."/>
            <person name="Van de Peer Y."/>
            <person name="Moreau H."/>
            <person name="Grigoriev I.V."/>
        </authorList>
    </citation>
    <scope>NUCLEOTIDE SEQUENCE [LARGE SCALE GENOMIC DNA]</scope>
    <source>
        <strain evidence="2 3">CCE9901</strain>
    </source>
</reference>
<dbReference type="PANTHER" id="PTHR20883:SF46">
    <property type="entry name" value="PHYTANOYL-COA HYDROXYLASE"/>
    <property type="match status" value="1"/>
</dbReference>
<dbReference type="RefSeq" id="XP_001418261.1">
    <property type="nucleotide sequence ID" value="XM_001418224.1"/>
</dbReference>
<dbReference type="AlphaFoldDB" id="A4RZ33"/>
<dbReference type="GeneID" id="5002279"/>
<name>A4RZ33_OSTLU</name>
<dbReference type="EMBL" id="CP000586">
    <property type="protein sequence ID" value="ABO96554.1"/>
    <property type="molecule type" value="Genomic_DNA"/>
</dbReference>
<dbReference type="STRING" id="436017.A4RZ33"/>
<evidence type="ECO:0000313" key="2">
    <source>
        <dbReference type="EMBL" id="ABO96554.1"/>
    </source>
</evidence>
<evidence type="ECO:0000313" key="3">
    <source>
        <dbReference type="Proteomes" id="UP000001568"/>
    </source>
</evidence>
<keyword evidence="3" id="KW-1185">Reference proteome</keyword>
<protein>
    <recommendedName>
        <fullName evidence="4">Phytanoyl-CoA dioxygenase</fullName>
    </recommendedName>
</protein>
<organism evidence="2 3">
    <name type="scientific">Ostreococcus lucimarinus (strain CCE9901)</name>
    <dbReference type="NCBI Taxonomy" id="436017"/>
    <lineage>
        <taxon>Eukaryota</taxon>
        <taxon>Viridiplantae</taxon>
        <taxon>Chlorophyta</taxon>
        <taxon>Mamiellophyceae</taxon>
        <taxon>Mamiellales</taxon>
        <taxon>Bathycoccaceae</taxon>
        <taxon>Ostreococcus</taxon>
    </lineage>
</organism>
<dbReference type="Gramene" id="ABO96554">
    <property type="protein sequence ID" value="ABO96554"/>
    <property type="gene ID" value="OSTLU_32238"/>
</dbReference>
<dbReference type="Gene3D" id="2.60.120.620">
    <property type="entry name" value="q2cbj1_9rhob like domain"/>
    <property type="match status" value="1"/>
</dbReference>